<dbReference type="GO" id="GO:0016779">
    <property type="term" value="F:nucleotidyltransferase activity"/>
    <property type="evidence" value="ECO:0007669"/>
    <property type="project" value="UniProtKB-KW"/>
</dbReference>
<comment type="caution">
    <text evidence="4">The sequence shown here is derived from an EMBL/GenBank/DDBJ whole genome shotgun (WGS) entry which is preliminary data.</text>
</comment>
<dbReference type="InterPro" id="IPR050065">
    <property type="entry name" value="GlmU-like"/>
</dbReference>
<feature type="domain" description="MobA-like NTP transferase" evidence="3">
    <location>
        <begin position="5"/>
        <end position="112"/>
    </location>
</feature>
<dbReference type="InterPro" id="IPR029044">
    <property type="entry name" value="Nucleotide-diphossugar_trans"/>
</dbReference>
<dbReference type="AlphaFoldDB" id="A0A844KKF0"/>
<evidence type="ECO:0000313" key="5">
    <source>
        <dbReference type="Proteomes" id="UP000446657"/>
    </source>
</evidence>
<evidence type="ECO:0000256" key="2">
    <source>
        <dbReference type="ARBA" id="ARBA00022695"/>
    </source>
</evidence>
<dbReference type="InterPro" id="IPR025877">
    <property type="entry name" value="MobA-like_NTP_Trfase"/>
</dbReference>
<dbReference type="Gene3D" id="3.30.200.20">
    <property type="entry name" value="Phosphorylase Kinase, domain 1"/>
    <property type="match status" value="1"/>
</dbReference>
<dbReference type="Gene3D" id="3.90.1200.10">
    <property type="match status" value="1"/>
</dbReference>
<reference evidence="4 5" key="1">
    <citation type="journal article" date="2019" name="Nat. Med.">
        <title>A library of human gut bacterial isolates paired with longitudinal multiomics data enables mechanistic microbiome research.</title>
        <authorList>
            <person name="Poyet M."/>
            <person name="Groussin M."/>
            <person name="Gibbons S.M."/>
            <person name="Avila-Pacheco J."/>
            <person name="Jiang X."/>
            <person name="Kearney S.M."/>
            <person name="Perrotta A.R."/>
            <person name="Berdy B."/>
            <person name="Zhao S."/>
            <person name="Lieberman T.D."/>
            <person name="Swanson P.K."/>
            <person name="Smith M."/>
            <person name="Roesemann S."/>
            <person name="Alexander J.E."/>
            <person name="Rich S.A."/>
            <person name="Livny J."/>
            <person name="Vlamakis H."/>
            <person name="Clish C."/>
            <person name="Bullock K."/>
            <person name="Deik A."/>
            <person name="Scott J."/>
            <person name="Pierce K.A."/>
            <person name="Xavier R.J."/>
            <person name="Alm E.J."/>
        </authorList>
    </citation>
    <scope>NUCLEOTIDE SEQUENCE [LARGE SCALE GENOMIC DNA]</scope>
    <source>
        <strain evidence="4 5">BIOML-A1</strain>
    </source>
</reference>
<dbReference type="CDD" id="cd02523">
    <property type="entry name" value="PC_cytidylyltransferase"/>
    <property type="match status" value="1"/>
</dbReference>
<evidence type="ECO:0000259" key="3">
    <source>
        <dbReference type="Pfam" id="PF12804"/>
    </source>
</evidence>
<name>A0A844KKF0_9FIRM</name>
<dbReference type="CDD" id="cd05151">
    <property type="entry name" value="ChoK-like"/>
    <property type="match status" value="1"/>
</dbReference>
<dbReference type="Gene3D" id="3.90.550.10">
    <property type="entry name" value="Spore Coat Polysaccharide Biosynthesis Protein SpsA, Chain A"/>
    <property type="match status" value="1"/>
</dbReference>
<dbReference type="SUPFAM" id="SSF53448">
    <property type="entry name" value="Nucleotide-diphospho-sugar transferases"/>
    <property type="match status" value="1"/>
</dbReference>
<keyword evidence="1 4" id="KW-0808">Transferase</keyword>
<evidence type="ECO:0000256" key="1">
    <source>
        <dbReference type="ARBA" id="ARBA00022679"/>
    </source>
</evidence>
<sequence length="531" mass="61748">MKRNAIILAAGKSSNFAPFTYEKPKGIFCVKGEILIERQIRQLHEAGVEEIYIVVGYMKEKFFYLEEKYGVRLIVNNAFAEKGNLYSLYVAREYLADTYICCADHYFVENPFMDENPQGLSYRACTYCKGKFREFGVNYSDAMVITDVSIGGVDQMAMVGHAYFNATFSAKFKKCMEQEIDTFRVADMFWEEFYAKHLKQMTLYVKEFDNQSILEFEGIEDLRQFDSEFLLNVDSDIISNICTTLRCDPNDINNINVINAGLTNVSFGFKVNGNGYVYRHPGGTAGNLIDRQTELFAQKAANKIGIDKSVIYMDISGWKISHYVRNAEYCDFEKSDKQLERAMEYLHKLHQLKTDSSIKIFDNIIEGKKLMQIASLTKGNLFREFHEIITKVENLYSEIKKDARRLGYELVLCHNDTYAPNYLHNDEGEIYLIDWEYAGLNYDANDIGCILCRYDWSEEQIERYLKAYVGRTLTEDEHRFYYGFIPVSAFYWFCWGLYKGSVGDDDSFFFLPAYRNLIKHIDVALESYKII</sequence>
<proteinExistence type="predicted"/>
<dbReference type="RefSeq" id="WP_155175695.1">
    <property type="nucleotide sequence ID" value="NZ_WNAK01000008.1"/>
</dbReference>
<dbReference type="EMBL" id="WNAL01000007">
    <property type="protein sequence ID" value="MTR80955.1"/>
    <property type="molecule type" value="Genomic_DNA"/>
</dbReference>
<protein>
    <submittedName>
        <fullName evidence="4">Phosphotransferase</fullName>
    </submittedName>
</protein>
<organism evidence="4 5">
    <name type="scientific">Roseburia faecis</name>
    <dbReference type="NCBI Taxonomy" id="301302"/>
    <lineage>
        <taxon>Bacteria</taxon>
        <taxon>Bacillati</taxon>
        <taxon>Bacillota</taxon>
        <taxon>Clostridia</taxon>
        <taxon>Lachnospirales</taxon>
        <taxon>Lachnospiraceae</taxon>
        <taxon>Roseburia</taxon>
    </lineage>
</organism>
<dbReference type="InterPro" id="IPR011009">
    <property type="entry name" value="Kinase-like_dom_sf"/>
</dbReference>
<dbReference type="Pfam" id="PF12804">
    <property type="entry name" value="NTP_transf_3"/>
    <property type="match status" value="1"/>
</dbReference>
<dbReference type="Pfam" id="PF01633">
    <property type="entry name" value="Choline_kinase"/>
    <property type="match status" value="1"/>
</dbReference>
<accession>A0A844KKF0</accession>
<dbReference type="SUPFAM" id="SSF56112">
    <property type="entry name" value="Protein kinase-like (PK-like)"/>
    <property type="match status" value="1"/>
</dbReference>
<keyword evidence="2" id="KW-0548">Nucleotidyltransferase</keyword>
<dbReference type="PANTHER" id="PTHR43584:SF5">
    <property type="entry name" value="PROTEIN LICC"/>
    <property type="match status" value="1"/>
</dbReference>
<evidence type="ECO:0000313" key="4">
    <source>
        <dbReference type="EMBL" id="MTR80955.1"/>
    </source>
</evidence>
<gene>
    <name evidence="4" type="ORF">GMD30_04355</name>
</gene>
<dbReference type="Proteomes" id="UP000446657">
    <property type="component" value="Unassembled WGS sequence"/>
</dbReference>
<dbReference type="PANTHER" id="PTHR43584">
    <property type="entry name" value="NUCLEOTIDYL TRANSFERASE"/>
    <property type="match status" value="1"/>
</dbReference>